<dbReference type="CDD" id="cd08475">
    <property type="entry name" value="PBP2_CrgA_like_6"/>
    <property type="match status" value="1"/>
</dbReference>
<dbReference type="GeneID" id="47761895"/>
<dbReference type="Gene3D" id="1.10.10.10">
    <property type="entry name" value="Winged helix-like DNA-binding domain superfamily/Winged helix DNA-binding domain"/>
    <property type="match status" value="1"/>
</dbReference>
<evidence type="ECO:0000256" key="1">
    <source>
        <dbReference type="ARBA" id="ARBA00009437"/>
    </source>
</evidence>
<reference evidence="6 7" key="1">
    <citation type="submission" date="2017-05" db="EMBL/GenBank/DDBJ databases">
        <authorList>
            <person name="Song R."/>
            <person name="Chenine A.L."/>
            <person name="Ruprecht R.M."/>
        </authorList>
    </citation>
    <scope>NUCLEOTIDE SEQUENCE [LARGE SCALE GENOMIC DNA]</scope>
    <source>
        <strain evidence="6 7">CFBP 1590</strain>
    </source>
</reference>
<dbReference type="FunFam" id="1.10.10.10:FF:000001">
    <property type="entry name" value="LysR family transcriptional regulator"/>
    <property type="match status" value="1"/>
</dbReference>
<dbReference type="SUPFAM" id="SSF46785">
    <property type="entry name" value="Winged helix' DNA-binding domain"/>
    <property type="match status" value="1"/>
</dbReference>
<protein>
    <submittedName>
        <fullName evidence="6">LysR family transcriptional regulator</fullName>
    </submittedName>
</protein>
<evidence type="ECO:0000256" key="3">
    <source>
        <dbReference type="ARBA" id="ARBA00023125"/>
    </source>
</evidence>
<dbReference type="Pfam" id="PF00126">
    <property type="entry name" value="HTH_1"/>
    <property type="match status" value="1"/>
</dbReference>
<dbReference type="InterPro" id="IPR005119">
    <property type="entry name" value="LysR_subst-bd"/>
</dbReference>
<dbReference type="Pfam" id="PF03466">
    <property type="entry name" value="LysR_substrate"/>
    <property type="match status" value="1"/>
</dbReference>
<sequence length="311" mass="35055">MEALQIDGIPEFILAAQLESFTAASLRLGVTSSAVGKSVSRLEKRLGIKLLHRTTRRLSLTNEGEVYLATCLQMMENLQQTESWLSTGHAEPRGRLRIDLPAAFGRRHIAPMLIRLTARFKQLDLTMTFGERKVDMVAEGIDLAVRIGDLMDDPELVARRLGEQRLVICAAPGYLRGRSPVREKSDLLKHDCIIAWRKGLRATWLLKDEKGGLEHQEIQVRHEFGDGEIMLEATLEGGGLCQLPTWLVDEHLRTGALVTVLDQYASARMPIHVIWPRTRYIQPKVRVIIDELIAMAEKQGELFAPRDAEPR</sequence>
<comment type="similarity">
    <text evidence="1">Belongs to the LysR transcriptional regulatory family.</text>
</comment>
<dbReference type="GO" id="GO:0003700">
    <property type="term" value="F:DNA-binding transcription factor activity"/>
    <property type="evidence" value="ECO:0007669"/>
    <property type="project" value="InterPro"/>
</dbReference>
<dbReference type="InterPro" id="IPR000847">
    <property type="entry name" value="LysR_HTH_N"/>
</dbReference>
<organism evidence="6 7">
    <name type="scientific">Pseudomonas viridiflava</name>
    <name type="common">Phytomonas viridiflava</name>
    <dbReference type="NCBI Taxonomy" id="33069"/>
    <lineage>
        <taxon>Bacteria</taxon>
        <taxon>Pseudomonadati</taxon>
        <taxon>Pseudomonadota</taxon>
        <taxon>Gammaproteobacteria</taxon>
        <taxon>Pseudomonadales</taxon>
        <taxon>Pseudomonadaceae</taxon>
        <taxon>Pseudomonas</taxon>
    </lineage>
</organism>
<evidence type="ECO:0000313" key="6">
    <source>
        <dbReference type="EMBL" id="SMS07819.1"/>
    </source>
</evidence>
<dbReference type="SUPFAM" id="SSF53850">
    <property type="entry name" value="Periplasmic binding protein-like II"/>
    <property type="match status" value="1"/>
</dbReference>
<keyword evidence="3" id="KW-0238">DNA-binding</keyword>
<keyword evidence="2" id="KW-0805">Transcription regulation</keyword>
<evidence type="ECO:0000259" key="5">
    <source>
        <dbReference type="PROSITE" id="PS50931"/>
    </source>
</evidence>
<dbReference type="GO" id="GO:0003677">
    <property type="term" value="F:DNA binding"/>
    <property type="evidence" value="ECO:0007669"/>
    <property type="project" value="UniProtKB-KW"/>
</dbReference>
<dbReference type="InterPro" id="IPR036388">
    <property type="entry name" value="WH-like_DNA-bd_sf"/>
</dbReference>
<dbReference type="PANTHER" id="PTHR30537:SF5">
    <property type="entry name" value="HTH-TYPE TRANSCRIPTIONAL ACTIVATOR TTDR-RELATED"/>
    <property type="match status" value="1"/>
</dbReference>
<evidence type="ECO:0000256" key="4">
    <source>
        <dbReference type="ARBA" id="ARBA00023163"/>
    </source>
</evidence>
<name>A0A1Y6JD97_PSEVI</name>
<dbReference type="KEGG" id="pvd:CFBP1590_0234"/>
<accession>A0A1Y6JD97</accession>
<evidence type="ECO:0000256" key="2">
    <source>
        <dbReference type="ARBA" id="ARBA00023015"/>
    </source>
</evidence>
<gene>
    <name evidence="6" type="ORF">CFBP1590_0234</name>
</gene>
<dbReference type="Gene3D" id="3.40.190.290">
    <property type="match status" value="1"/>
</dbReference>
<dbReference type="InterPro" id="IPR036390">
    <property type="entry name" value="WH_DNA-bd_sf"/>
</dbReference>
<dbReference type="PANTHER" id="PTHR30537">
    <property type="entry name" value="HTH-TYPE TRANSCRIPTIONAL REGULATOR"/>
    <property type="match status" value="1"/>
</dbReference>
<dbReference type="PROSITE" id="PS50931">
    <property type="entry name" value="HTH_LYSR"/>
    <property type="match status" value="1"/>
</dbReference>
<keyword evidence="4" id="KW-0804">Transcription</keyword>
<dbReference type="EMBL" id="LT855380">
    <property type="protein sequence ID" value="SMS07819.1"/>
    <property type="molecule type" value="Genomic_DNA"/>
</dbReference>
<feature type="domain" description="HTH lysR-type" evidence="5">
    <location>
        <begin position="1"/>
        <end position="61"/>
    </location>
</feature>
<evidence type="ECO:0000313" key="7">
    <source>
        <dbReference type="Proteomes" id="UP000196842"/>
    </source>
</evidence>
<proteinExistence type="inferred from homology"/>
<dbReference type="AlphaFoldDB" id="A0A1Y6JD97"/>
<dbReference type="Proteomes" id="UP000196842">
    <property type="component" value="Chromosome I"/>
</dbReference>
<dbReference type="InterPro" id="IPR058163">
    <property type="entry name" value="LysR-type_TF_proteobact-type"/>
</dbReference>
<dbReference type="RefSeq" id="WP_088236344.1">
    <property type="nucleotide sequence ID" value="NZ_CP077719.1"/>
</dbReference>